<keyword evidence="4 6" id="KW-0472">Membrane</keyword>
<evidence type="ECO:0000256" key="2">
    <source>
        <dbReference type="ARBA" id="ARBA00022692"/>
    </source>
</evidence>
<dbReference type="PANTHER" id="PTHR22550:SF5">
    <property type="entry name" value="LEUCINE ZIPPER PROTEIN 4"/>
    <property type="match status" value="1"/>
</dbReference>
<dbReference type="InterPro" id="IPR019734">
    <property type="entry name" value="TPR_rpt"/>
</dbReference>
<dbReference type="InterPro" id="IPR036465">
    <property type="entry name" value="vWFA_dom_sf"/>
</dbReference>
<evidence type="ECO:0000256" key="4">
    <source>
        <dbReference type="ARBA" id="ARBA00023136"/>
    </source>
</evidence>
<dbReference type="PROSITE" id="PS50005">
    <property type="entry name" value="TPR"/>
    <property type="match status" value="1"/>
</dbReference>
<dbReference type="SUPFAM" id="SSF48452">
    <property type="entry name" value="TPR-like"/>
    <property type="match status" value="1"/>
</dbReference>
<evidence type="ECO:0000259" key="7">
    <source>
        <dbReference type="PROSITE" id="PS50234"/>
    </source>
</evidence>
<accession>A0A2G6K6X1</accession>
<dbReference type="AlphaFoldDB" id="A0A2G6K6X1"/>
<reference evidence="8 9" key="1">
    <citation type="submission" date="2017-10" db="EMBL/GenBank/DDBJ databases">
        <title>Novel microbial diversity and functional potential in the marine mammal oral microbiome.</title>
        <authorList>
            <person name="Dudek N.K."/>
            <person name="Sun C.L."/>
            <person name="Burstein D."/>
            <person name="Kantor R.S."/>
            <person name="Aliaga Goltsman D.S."/>
            <person name="Bik E.M."/>
            <person name="Thomas B.C."/>
            <person name="Banfield J.F."/>
            <person name="Relman D.A."/>
        </authorList>
    </citation>
    <scope>NUCLEOTIDE SEQUENCE [LARGE SCALE GENOMIC DNA]</scope>
    <source>
        <strain evidence="8">DOLJORAL78_47_16</strain>
    </source>
</reference>
<feature type="transmembrane region" description="Helical" evidence="6">
    <location>
        <begin position="59"/>
        <end position="80"/>
    </location>
</feature>
<dbReference type="EMBL" id="PDSK01000184">
    <property type="protein sequence ID" value="PIE31160.1"/>
    <property type="molecule type" value="Genomic_DNA"/>
</dbReference>
<dbReference type="SMART" id="SM00327">
    <property type="entry name" value="VWA"/>
    <property type="match status" value="1"/>
</dbReference>
<evidence type="ECO:0000313" key="8">
    <source>
        <dbReference type="EMBL" id="PIE31160.1"/>
    </source>
</evidence>
<evidence type="ECO:0000256" key="6">
    <source>
        <dbReference type="SAM" id="Phobius"/>
    </source>
</evidence>
<name>A0A2G6K6X1_9BACT</name>
<dbReference type="InterPro" id="IPR002035">
    <property type="entry name" value="VWF_A"/>
</dbReference>
<keyword evidence="1" id="KW-1003">Cell membrane</keyword>
<feature type="repeat" description="TPR" evidence="5">
    <location>
        <begin position="394"/>
        <end position="427"/>
    </location>
</feature>
<dbReference type="InterPro" id="IPR011990">
    <property type="entry name" value="TPR-like_helical_dom_sf"/>
</dbReference>
<feature type="transmembrane region" description="Helical" evidence="6">
    <location>
        <begin position="307"/>
        <end position="324"/>
    </location>
</feature>
<comment type="caution">
    <text evidence="8">The sequence shown here is derived from an EMBL/GenBank/DDBJ whole genome shotgun (WGS) entry which is preliminary data.</text>
</comment>
<evidence type="ECO:0000256" key="1">
    <source>
        <dbReference type="ARBA" id="ARBA00022475"/>
    </source>
</evidence>
<proteinExistence type="predicted"/>
<dbReference type="Gene3D" id="1.25.40.10">
    <property type="entry name" value="Tetratricopeptide repeat domain"/>
    <property type="match status" value="1"/>
</dbReference>
<keyword evidence="5" id="KW-0802">TPR repeat</keyword>
<feature type="transmembrane region" description="Helical" evidence="6">
    <location>
        <begin position="6"/>
        <end position="23"/>
    </location>
</feature>
<evidence type="ECO:0000256" key="3">
    <source>
        <dbReference type="ARBA" id="ARBA00022989"/>
    </source>
</evidence>
<evidence type="ECO:0000256" key="5">
    <source>
        <dbReference type="PROSITE-ProRule" id="PRU00339"/>
    </source>
</evidence>
<keyword evidence="2 6" id="KW-0812">Transmembrane</keyword>
<gene>
    <name evidence="8" type="ORF">CSA56_19200</name>
</gene>
<dbReference type="InterPro" id="IPR050768">
    <property type="entry name" value="UPF0353/GerABKA_families"/>
</dbReference>
<evidence type="ECO:0000313" key="9">
    <source>
        <dbReference type="Proteomes" id="UP000230821"/>
    </source>
</evidence>
<sequence length="442" mass="48652">MHFAHPFWIFIGLAIAIGLSLLFRSMLQERQRRLEHFAGHHLASQLTQNLSASLRRTKALLLVAAVLSLCIAMAGPRYGYRWVEVKRKGIDILFALDTSKSMLAQDLKPSRLERAKLGILDFIEGLNGDRVGLLPFAGSSYLMTPLTLDYSAFETSLHSVNTATIPHGGTNITQVIAQARKVLHNDANHKLLLLLTDGEDLKGDAIEAARKAKEDGVTIYTVGVGTEQGELIPQAGGHGFVKDANDKYVTTRLDTKTLTAIAEATGGMYAPLGNNGEGLARIYQEKLSLIPKEELAERKQRVPLERFGWPLALAIFLLLLEYLLPERKPSRKKTLPNLGKGKKSSQGLAVFLLLLGLFPQQAKASPGEEAFQNGDYATAIEHYSAMLEKQPDAAQIHYNLGSAAYKNNQFDQAIASFSTALKTSDLSLQHKIYYNRGNALFK</sequence>
<dbReference type="Gene3D" id="3.40.50.410">
    <property type="entry name" value="von Willebrand factor, type A domain"/>
    <property type="match status" value="1"/>
</dbReference>
<dbReference type="Proteomes" id="UP000230821">
    <property type="component" value="Unassembled WGS sequence"/>
</dbReference>
<dbReference type="PROSITE" id="PS50234">
    <property type="entry name" value="VWFA"/>
    <property type="match status" value="1"/>
</dbReference>
<feature type="non-terminal residue" evidence="8">
    <location>
        <position position="442"/>
    </location>
</feature>
<dbReference type="SMART" id="SM00028">
    <property type="entry name" value="TPR"/>
    <property type="match status" value="2"/>
</dbReference>
<organism evidence="8 9">
    <name type="scientific">candidate division KSB3 bacterium</name>
    <dbReference type="NCBI Taxonomy" id="2044937"/>
    <lineage>
        <taxon>Bacteria</taxon>
        <taxon>candidate division KSB3</taxon>
    </lineage>
</organism>
<feature type="domain" description="VWFA" evidence="7">
    <location>
        <begin position="91"/>
        <end position="287"/>
    </location>
</feature>
<dbReference type="Pfam" id="PF13432">
    <property type="entry name" value="TPR_16"/>
    <property type="match status" value="1"/>
</dbReference>
<dbReference type="PANTHER" id="PTHR22550">
    <property type="entry name" value="SPORE GERMINATION PROTEIN"/>
    <property type="match status" value="1"/>
</dbReference>
<dbReference type="SUPFAM" id="SSF53300">
    <property type="entry name" value="vWA-like"/>
    <property type="match status" value="1"/>
</dbReference>
<protein>
    <recommendedName>
        <fullName evidence="7">VWFA domain-containing protein</fullName>
    </recommendedName>
</protein>
<keyword evidence="3 6" id="KW-1133">Transmembrane helix</keyword>
<dbReference type="Pfam" id="PF13519">
    <property type="entry name" value="VWA_2"/>
    <property type="match status" value="1"/>
</dbReference>